<sequence>MYVYRIMGALGAAAPERVVLYAEALALESNGRCAIVRDTQAKQTKYLFMGEESCTSCGRCAKPPLLVDIIRVPDRGTEVVIKSRRLSADSGAQAYCRSHGVTTSALITPRADFRDVAESARHAINGA</sequence>
<evidence type="ECO:0000313" key="1">
    <source>
        <dbReference type="EMBL" id="BBL70111.1"/>
    </source>
</evidence>
<dbReference type="KEGG" id="moz:MoryE10_07170"/>
<evidence type="ECO:0000313" key="2">
    <source>
        <dbReference type="Proteomes" id="UP000824988"/>
    </source>
</evidence>
<dbReference type="AlphaFoldDB" id="A0A8D5AJJ0"/>
<protein>
    <submittedName>
        <fullName evidence="1">Uncharacterized protein</fullName>
    </submittedName>
</protein>
<dbReference type="RefSeq" id="WP_054773669.1">
    <property type="nucleotide sequence ID" value="NZ_AP019782.1"/>
</dbReference>
<reference evidence="1" key="1">
    <citation type="submission" date="2019-06" db="EMBL/GenBank/DDBJ databases">
        <title>Complete genome sequence of Methylogaea oryzae strain JCM16910.</title>
        <authorList>
            <person name="Asakawa S."/>
        </authorList>
    </citation>
    <scope>NUCLEOTIDE SEQUENCE</scope>
    <source>
        <strain evidence="1">E10</strain>
    </source>
</reference>
<name>A0A8D5AJJ0_9GAMM</name>
<dbReference type="Proteomes" id="UP000824988">
    <property type="component" value="Chromosome"/>
</dbReference>
<organism evidence="1 2">
    <name type="scientific">Methylogaea oryzae</name>
    <dbReference type="NCBI Taxonomy" id="1295382"/>
    <lineage>
        <taxon>Bacteria</taxon>
        <taxon>Pseudomonadati</taxon>
        <taxon>Pseudomonadota</taxon>
        <taxon>Gammaproteobacteria</taxon>
        <taxon>Methylococcales</taxon>
        <taxon>Methylococcaceae</taxon>
        <taxon>Methylogaea</taxon>
    </lineage>
</organism>
<gene>
    <name evidence="1" type="ORF">MoryE10_07170</name>
</gene>
<proteinExistence type="predicted"/>
<accession>A0A8D5AJJ0</accession>
<keyword evidence="2" id="KW-1185">Reference proteome</keyword>
<dbReference type="EMBL" id="AP019782">
    <property type="protein sequence ID" value="BBL70111.1"/>
    <property type="molecule type" value="Genomic_DNA"/>
</dbReference>